<dbReference type="SUPFAM" id="SSF69318">
    <property type="entry name" value="Integrin alpha N-terminal domain"/>
    <property type="match status" value="1"/>
</dbReference>
<protein>
    <recommendedName>
        <fullName evidence="4">VCBS repeat-containing protein</fullName>
    </recommendedName>
</protein>
<dbReference type="InterPro" id="IPR013517">
    <property type="entry name" value="FG-GAP"/>
</dbReference>
<evidence type="ECO:0000313" key="3">
    <source>
        <dbReference type="Proteomes" id="UP001363151"/>
    </source>
</evidence>
<dbReference type="Proteomes" id="UP001363151">
    <property type="component" value="Unassembled WGS sequence"/>
</dbReference>
<accession>A0ABR1FL93</accession>
<keyword evidence="1" id="KW-0732">Signal</keyword>
<evidence type="ECO:0000256" key="1">
    <source>
        <dbReference type="ARBA" id="ARBA00022729"/>
    </source>
</evidence>
<evidence type="ECO:0008006" key="4">
    <source>
        <dbReference type="Google" id="ProtNLM"/>
    </source>
</evidence>
<dbReference type="EMBL" id="JBBJCI010000365">
    <property type="protein sequence ID" value="KAK7232899.1"/>
    <property type="molecule type" value="Genomic_DNA"/>
</dbReference>
<dbReference type="Pfam" id="PF01839">
    <property type="entry name" value="FG-GAP"/>
    <property type="match status" value="1"/>
</dbReference>
<keyword evidence="3" id="KW-1185">Reference proteome</keyword>
<organism evidence="2 3">
    <name type="scientific">Aureococcus anophagefferens</name>
    <name type="common">Harmful bloom alga</name>
    <dbReference type="NCBI Taxonomy" id="44056"/>
    <lineage>
        <taxon>Eukaryota</taxon>
        <taxon>Sar</taxon>
        <taxon>Stramenopiles</taxon>
        <taxon>Ochrophyta</taxon>
        <taxon>Pelagophyceae</taxon>
        <taxon>Pelagomonadales</taxon>
        <taxon>Pelagomonadaceae</taxon>
        <taxon>Aureococcus</taxon>
    </lineage>
</organism>
<gene>
    <name evidence="2" type="ORF">SO694_00036154</name>
</gene>
<comment type="caution">
    <text evidence="2">The sequence shown here is derived from an EMBL/GenBank/DDBJ whole genome shotgun (WGS) entry which is preliminary data.</text>
</comment>
<name>A0ABR1FL93_AURAN</name>
<dbReference type="PANTHER" id="PTHR44103">
    <property type="entry name" value="PROPROTEIN CONVERTASE P"/>
    <property type="match status" value="1"/>
</dbReference>
<proteinExistence type="predicted"/>
<evidence type="ECO:0000313" key="2">
    <source>
        <dbReference type="EMBL" id="KAK7232899.1"/>
    </source>
</evidence>
<dbReference type="PANTHER" id="PTHR44103:SF1">
    <property type="entry name" value="PROPROTEIN CONVERTASE P"/>
    <property type="match status" value="1"/>
</dbReference>
<dbReference type="InterPro" id="IPR028994">
    <property type="entry name" value="Integrin_alpha_N"/>
</dbReference>
<reference evidence="2 3" key="1">
    <citation type="submission" date="2024-03" db="EMBL/GenBank/DDBJ databases">
        <title>Aureococcus anophagefferens CCMP1851 and Kratosvirus quantuckense: Draft genome of a second virus-susceptible host strain in the model system.</title>
        <authorList>
            <person name="Chase E."/>
            <person name="Truchon A.R."/>
            <person name="Schepens W."/>
            <person name="Wilhelm S.W."/>
        </authorList>
    </citation>
    <scope>NUCLEOTIDE SEQUENCE [LARGE SCALE GENOMIC DNA]</scope>
    <source>
        <strain evidence="2 3">CCMP1851</strain>
    </source>
</reference>
<sequence length="128" mass="13237">MDPFGSTPVGRVRALAPDVDGDGDLDLVVGEYYGGALFYYENVGKPARDVDGDGDLDLVVGDYYGVLYYYENVGAPALADVDGDGDLDLVVGVGGAVYYYENVGSAASPSYAARTGSANPFDGIDVGS</sequence>